<reference evidence="3 6" key="1">
    <citation type="submission" date="2016-12" db="EMBL/GenBank/DDBJ databases">
        <title>Genome Sequences of Twelve Sporeforming Bacillus Species Isolated from Foods.</title>
        <authorList>
            <person name="De Jong A."/>
            <person name="Holsappel S."/>
            <person name="Kuipers O.P."/>
        </authorList>
    </citation>
    <scope>NUCLEOTIDE SEQUENCE [LARGE SCALE GENOMIC DNA]</scope>
    <source>
        <strain evidence="3 6">S3E15</strain>
    </source>
</reference>
<protein>
    <submittedName>
        <fullName evidence="4">PH domain-containing protein</fullName>
    </submittedName>
</protein>
<evidence type="ECO:0000313" key="3">
    <source>
        <dbReference type="EMBL" id="OSX95180.1"/>
    </source>
</evidence>
<gene>
    <name evidence="2" type="ORF">BW900_03805</name>
    <name evidence="4" type="ORF">I6G81_21955</name>
    <name evidence="3" type="ORF">S3E15_03779</name>
</gene>
<dbReference type="InterPro" id="IPR039519">
    <property type="entry name" value="YokE-like_PH"/>
</dbReference>
<evidence type="ECO:0000313" key="7">
    <source>
        <dbReference type="Proteomes" id="UP000596196"/>
    </source>
</evidence>
<dbReference type="EMBL" id="MUAI01000001">
    <property type="protein sequence ID" value="OOR09071.1"/>
    <property type="molecule type" value="Genomic_DNA"/>
</dbReference>
<keyword evidence="7" id="KW-1185">Reference proteome</keyword>
<dbReference type="RefSeq" id="WP_002129215.1">
    <property type="nucleotide sequence ID" value="NZ_CM125442.1"/>
</dbReference>
<accession>A0A0B5S352</accession>
<evidence type="ECO:0000313" key="4">
    <source>
        <dbReference type="EMBL" id="QQA15048.1"/>
    </source>
</evidence>
<reference evidence="2 5" key="2">
    <citation type="submission" date="2017-01" db="EMBL/GenBank/DDBJ databases">
        <title>Bacillus cereus isolates.</title>
        <authorList>
            <person name="Beno S.M."/>
        </authorList>
    </citation>
    <scope>NUCLEOTIDE SEQUENCE [LARGE SCALE GENOMIC DNA]</scope>
    <source>
        <strain evidence="2 5">FSL W7-1108</strain>
    </source>
</reference>
<dbReference type="EMBL" id="MRWU01000003">
    <property type="protein sequence ID" value="OSX95180.1"/>
    <property type="molecule type" value="Genomic_DNA"/>
</dbReference>
<organism evidence="2 5">
    <name type="scientific">Bacillus mycoides</name>
    <dbReference type="NCBI Taxonomy" id="1405"/>
    <lineage>
        <taxon>Bacteria</taxon>
        <taxon>Bacillati</taxon>
        <taxon>Bacillota</taxon>
        <taxon>Bacilli</taxon>
        <taxon>Bacillales</taxon>
        <taxon>Bacillaceae</taxon>
        <taxon>Bacillus</taxon>
        <taxon>Bacillus cereus group</taxon>
    </lineage>
</organism>
<dbReference type="EMBL" id="CP065877">
    <property type="protein sequence ID" value="QQA15048.1"/>
    <property type="molecule type" value="Genomic_DNA"/>
</dbReference>
<dbReference type="Proteomes" id="UP000194131">
    <property type="component" value="Unassembled WGS sequence"/>
</dbReference>
<sequence>MTTLLNQAKEMLTTDEKILFYAACSLNIFIYRSVARPGLLILTNKRLFFYGPDVSKNPIFEEYSFANISNLKEQKRLFSNQIIFMYDNEWKKIKHIQTNDISSLVQQIHEQLSK</sequence>
<evidence type="ECO:0000313" key="5">
    <source>
        <dbReference type="Proteomes" id="UP000190696"/>
    </source>
</evidence>
<proteinExistence type="predicted"/>
<dbReference type="AlphaFoldDB" id="A0A084J2M9"/>
<evidence type="ECO:0000313" key="6">
    <source>
        <dbReference type="Proteomes" id="UP000194131"/>
    </source>
</evidence>
<feature type="domain" description="YokE-like PH" evidence="1">
    <location>
        <begin position="12"/>
        <end position="109"/>
    </location>
</feature>
<dbReference type="Proteomes" id="UP000190696">
    <property type="component" value="Unassembled WGS sequence"/>
</dbReference>
<evidence type="ECO:0000313" key="2">
    <source>
        <dbReference type="EMBL" id="OOR09071.1"/>
    </source>
</evidence>
<accession>A0A084J2M9</accession>
<reference evidence="4 7" key="3">
    <citation type="submission" date="2020-12" db="EMBL/GenBank/DDBJ databases">
        <title>FDA dAtabase for Regulatory Grade micrObial Sequences (FDA-ARGOS): Supporting development and validation of Infectious Disease Dx tests.</title>
        <authorList>
            <person name="Nelson B."/>
            <person name="Plummer A."/>
            <person name="Tallon L."/>
            <person name="Sadzewicz L."/>
            <person name="Zhao X."/>
            <person name="Boylan J."/>
            <person name="Ott S."/>
            <person name="Bowen H."/>
            <person name="Vavikolanu K."/>
            <person name="Mehta A."/>
            <person name="Aluvathingal J."/>
            <person name="Nadendla S."/>
            <person name="Myers T."/>
            <person name="Yan Y."/>
            <person name="Sichtig H."/>
        </authorList>
    </citation>
    <scope>NUCLEOTIDE SEQUENCE [LARGE SCALE GENOMIC DNA]</scope>
    <source>
        <strain evidence="4 7">FDAARGOS_924</strain>
    </source>
</reference>
<name>A0A084J2M9_BACMY</name>
<evidence type="ECO:0000259" key="1">
    <source>
        <dbReference type="Pfam" id="PF14470"/>
    </source>
</evidence>
<dbReference type="Proteomes" id="UP000596196">
    <property type="component" value="Chromosome"/>
</dbReference>
<dbReference type="Pfam" id="PF14470">
    <property type="entry name" value="bPH_3"/>
    <property type="match status" value="1"/>
</dbReference>
<dbReference type="KEGG" id="bmyo:BG05_1637"/>